<gene>
    <name evidence="2" type="ORF">G6N74_08920</name>
</gene>
<dbReference type="SMART" id="SM00530">
    <property type="entry name" value="HTH_XRE"/>
    <property type="match status" value="1"/>
</dbReference>
<evidence type="ECO:0000259" key="1">
    <source>
        <dbReference type="PROSITE" id="PS50943"/>
    </source>
</evidence>
<dbReference type="Gene3D" id="1.10.260.40">
    <property type="entry name" value="lambda repressor-like DNA-binding domains"/>
    <property type="match status" value="1"/>
</dbReference>
<dbReference type="PROSITE" id="PS50943">
    <property type="entry name" value="HTH_CROC1"/>
    <property type="match status" value="1"/>
</dbReference>
<dbReference type="EMBL" id="JAAKZG010000003">
    <property type="protein sequence ID" value="NGN41184.1"/>
    <property type="molecule type" value="Genomic_DNA"/>
</dbReference>
<accession>A0A7C9V5Z3</accession>
<dbReference type="InterPro" id="IPR001387">
    <property type="entry name" value="Cro/C1-type_HTH"/>
</dbReference>
<dbReference type="GO" id="GO:0003677">
    <property type="term" value="F:DNA binding"/>
    <property type="evidence" value="ECO:0007669"/>
    <property type="project" value="InterPro"/>
</dbReference>
<sequence>MNAPQIIKTPGGEELVILPKADYDALLRAADEAAEDAADAAIYDARKAELAGTEPFPAELSMAILRGDSRLKALRKWRGLTQSDLADKADLTQGFLSDLEGRRRTASADTAARLAVALAVPAAWIEG</sequence>
<proteinExistence type="predicted"/>
<dbReference type="CDD" id="cd00093">
    <property type="entry name" value="HTH_XRE"/>
    <property type="match status" value="1"/>
</dbReference>
<name>A0A7C9V5Z3_9HYPH</name>
<evidence type="ECO:0000313" key="3">
    <source>
        <dbReference type="Proteomes" id="UP000481252"/>
    </source>
</evidence>
<dbReference type="SUPFAM" id="SSF47413">
    <property type="entry name" value="lambda repressor-like DNA-binding domains"/>
    <property type="match status" value="1"/>
</dbReference>
<dbReference type="AlphaFoldDB" id="A0A7C9V5Z3"/>
<dbReference type="RefSeq" id="WP_165116422.1">
    <property type="nucleotide sequence ID" value="NZ_JAAKZG010000003.1"/>
</dbReference>
<dbReference type="InterPro" id="IPR010982">
    <property type="entry name" value="Lambda_DNA-bd_dom_sf"/>
</dbReference>
<dbReference type="Proteomes" id="UP000481252">
    <property type="component" value="Unassembled WGS sequence"/>
</dbReference>
<dbReference type="Pfam" id="PF01381">
    <property type="entry name" value="HTH_3"/>
    <property type="match status" value="1"/>
</dbReference>
<comment type="caution">
    <text evidence="2">The sequence shown here is derived from an EMBL/GenBank/DDBJ whole genome shotgun (WGS) entry which is preliminary data.</text>
</comment>
<protein>
    <submittedName>
        <fullName evidence="2">Helix-turn-helix transcriptional regulator</fullName>
    </submittedName>
</protein>
<evidence type="ECO:0000313" key="2">
    <source>
        <dbReference type="EMBL" id="NGN41184.1"/>
    </source>
</evidence>
<keyword evidence="3" id="KW-1185">Reference proteome</keyword>
<reference evidence="2 3" key="1">
    <citation type="submission" date="2020-02" db="EMBL/GenBank/DDBJ databases">
        <title>Genome sequence of the type strain CGMCC 1.15528 of Mesorhizobium zhangyense.</title>
        <authorList>
            <person name="Gao J."/>
            <person name="Sun J."/>
        </authorList>
    </citation>
    <scope>NUCLEOTIDE SEQUENCE [LARGE SCALE GENOMIC DNA]</scope>
    <source>
        <strain evidence="2 3">CGMCC 1.15528</strain>
    </source>
</reference>
<feature type="domain" description="HTH cro/C1-type" evidence="1">
    <location>
        <begin position="71"/>
        <end position="125"/>
    </location>
</feature>
<organism evidence="2 3">
    <name type="scientific">Mesorhizobium zhangyense</name>
    <dbReference type="NCBI Taxonomy" id="1776730"/>
    <lineage>
        <taxon>Bacteria</taxon>
        <taxon>Pseudomonadati</taxon>
        <taxon>Pseudomonadota</taxon>
        <taxon>Alphaproteobacteria</taxon>
        <taxon>Hyphomicrobiales</taxon>
        <taxon>Phyllobacteriaceae</taxon>
        <taxon>Mesorhizobium</taxon>
    </lineage>
</organism>